<keyword evidence="2" id="KW-1185">Reference proteome</keyword>
<organism evidence="1 2">
    <name type="scientific">Pleurodeles waltl</name>
    <name type="common">Iberian ribbed newt</name>
    <dbReference type="NCBI Taxonomy" id="8319"/>
    <lineage>
        <taxon>Eukaryota</taxon>
        <taxon>Metazoa</taxon>
        <taxon>Chordata</taxon>
        <taxon>Craniata</taxon>
        <taxon>Vertebrata</taxon>
        <taxon>Euteleostomi</taxon>
        <taxon>Amphibia</taxon>
        <taxon>Batrachia</taxon>
        <taxon>Caudata</taxon>
        <taxon>Salamandroidea</taxon>
        <taxon>Salamandridae</taxon>
        <taxon>Pleurodelinae</taxon>
        <taxon>Pleurodeles</taxon>
    </lineage>
</organism>
<proteinExistence type="predicted"/>
<dbReference type="AlphaFoldDB" id="A0AAV7UC94"/>
<sequence length="103" mass="11608">MECRANFRPSQLVLAGSGGSRVVRSLNKSSYLATQTPFMWLRYHIFGDEGASHTYRVERGRDQKHTCAACYSLRAFVHCALQSGTGARRLRLPHWGPGTLLRK</sequence>
<protein>
    <submittedName>
        <fullName evidence="1">Uncharacterized protein</fullName>
    </submittedName>
</protein>
<name>A0AAV7UC94_PLEWA</name>
<accession>A0AAV7UC94</accession>
<dbReference type="EMBL" id="JANPWB010000005">
    <property type="protein sequence ID" value="KAJ1186014.1"/>
    <property type="molecule type" value="Genomic_DNA"/>
</dbReference>
<dbReference type="Proteomes" id="UP001066276">
    <property type="component" value="Chromosome 3_1"/>
</dbReference>
<evidence type="ECO:0000313" key="2">
    <source>
        <dbReference type="Proteomes" id="UP001066276"/>
    </source>
</evidence>
<reference evidence="1" key="1">
    <citation type="journal article" date="2022" name="bioRxiv">
        <title>Sequencing and chromosome-scale assembly of the giantPleurodeles waltlgenome.</title>
        <authorList>
            <person name="Brown T."/>
            <person name="Elewa A."/>
            <person name="Iarovenko S."/>
            <person name="Subramanian E."/>
            <person name="Araus A.J."/>
            <person name="Petzold A."/>
            <person name="Susuki M."/>
            <person name="Suzuki K.-i.T."/>
            <person name="Hayashi T."/>
            <person name="Toyoda A."/>
            <person name="Oliveira C."/>
            <person name="Osipova E."/>
            <person name="Leigh N.D."/>
            <person name="Simon A."/>
            <person name="Yun M.H."/>
        </authorList>
    </citation>
    <scope>NUCLEOTIDE SEQUENCE</scope>
    <source>
        <strain evidence="1">20211129_DDA</strain>
        <tissue evidence="1">Liver</tissue>
    </source>
</reference>
<comment type="caution">
    <text evidence="1">The sequence shown here is derived from an EMBL/GenBank/DDBJ whole genome shotgun (WGS) entry which is preliminary data.</text>
</comment>
<gene>
    <name evidence="1" type="ORF">NDU88_002799</name>
</gene>
<evidence type="ECO:0000313" key="1">
    <source>
        <dbReference type="EMBL" id="KAJ1186014.1"/>
    </source>
</evidence>